<evidence type="ECO:0000256" key="1">
    <source>
        <dbReference type="ARBA" id="ARBA00007072"/>
    </source>
</evidence>
<dbReference type="PROSITE" id="PS00592">
    <property type="entry name" value="GH9_2"/>
    <property type="match status" value="1"/>
</dbReference>
<protein>
    <recommendedName>
        <fullName evidence="8">Endoglucanase</fullName>
        <ecNumber evidence="8">3.2.1.4</ecNumber>
    </recommendedName>
</protein>
<dbReference type="InterPro" id="IPR004197">
    <property type="entry name" value="Cellulase_Ig-like"/>
</dbReference>
<evidence type="ECO:0000256" key="8">
    <source>
        <dbReference type="RuleBase" id="RU361166"/>
    </source>
</evidence>
<dbReference type="Gene3D" id="2.60.40.10">
    <property type="entry name" value="Immunoglobulins"/>
    <property type="match status" value="1"/>
</dbReference>
<dbReference type="CDD" id="cd02850">
    <property type="entry name" value="E_set_Cellulase_N"/>
    <property type="match status" value="1"/>
</dbReference>
<feature type="active site" evidence="7">
    <location>
        <position position="522"/>
    </location>
</feature>
<dbReference type="AlphaFoldDB" id="A0AAX3N7F6"/>
<dbReference type="Pfam" id="PF02927">
    <property type="entry name" value="CelD_N"/>
    <property type="match status" value="1"/>
</dbReference>
<evidence type="ECO:0000256" key="3">
    <source>
        <dbReference type="ARBA" id="ARBA00023277"/>
    </source>
</evidence>
<dbReference type="InterPro" id="IPR018221">
    <property type="entry name" value="Glyco_hydro_9_His_AS"/>
</dbReference>
<accession>A0AAX3N7F6</accession>
<keyword evidence="5 6" id="KW-0624">Polysaccharide degradation</keyword>
<dbReference type="InterPro" id="IPR008928">
    <property type="entry name" value="6-hairpin_glycosidase_sf"/>
</dbReference>
<dbReference type="SUPFAM" id="SSF48208">
    <property type="entry name" value="Six-hairpin glycosidases"/>
    <property type="match status" value="1"/>
</dbReference>
<dbReference type="EC" id="3.2.1.4" evidence="8"/>
<dbReference type="InterPro" id="IPR013783">
    <property type="entry name" value="Ig-like_fold"/>
</dbReference>
<feature type="active site" evidence="6">
    <location>
        <position position="468"/>
    </location>
</feature>
<name>A0AAX3N7F6_9BACL</name>
<evidence type="ECO:0000313" key="11">
    <source>
        <dbReference type="EMBL" id="WDH84644.1"/>
    </source>
</evidence>
<dbReference type="Proteomes" id="UP001220962">
    <property type="component" value="Chromosome"/>
</dbReference>
<evidence type="ECO:0000259" key="9">
    <source>
        <dbReference type="Pfam" id="PF00759"/>
    </source>
</evidence>
<feature type="active site" evidence="7">
    <location>
        <position position="513"/>
    </location>
</feature>
<keyword evidence="3 6" id="KW-0119">Carbohydrate metabolism</keyword>
<proteinExistence type="inferred from homology"/>
<dbReference type="InterPro" id="IPR012341">
    <property type="entry name" value="6hp_glycosidase-like_sf"/>
</dbReference>
<dbReference type="InterPro" id="IPR033126">
    <property type="entry name" value="Glyco_hydro_9_Asp/Glu_AS"/>
</dbReference>
<evidence type="ECO:0000256" key="2">
    <source>
        <dbReference type="ARBA" id="ARBA00022801"/>
    </source>
</evidence>
<dbReference type="InterPro" id="IPR001701">
    <property type="entry name" value="Glyco_hydro_9"/>
</dbReference>
<dbReference type="PANTHER" id="PTHR22298">
    <property type="entry name" value="ENDO-1,4-BETA-GLUCANASE"/>
    <property type="match status" value="1"/>
</dbReference>
<evidence type="ECO:0000256" key="6">
    <source>
        <dbReference type="PROSITE-ProRule" id="PRU10059"/>
    </source>
</evidence>
<reference evidence="11" key="1">
    <citation type="submission" date="2023-02" db="EMBL/GenBank/DDBJ databases">
        <title>Pathogen: clinical or host-associated sample.</title>
        <authorList>
            <person name="Hergert J."/>
            <person name="Casey R."/>
            <person name="Wagner J."/>
            <person name="Young E.L."/>
            <person name="Oakeson K.F."/>
        </authorList>
    </citation>
    <scope>NUCLEOTIDE SEQUENCE</scope>
    <source>
        <strain evidence="11">2022CK-00830</strain>
    </source>
</reference>
<evidence type="ECO:0000313" key="12">
    <source>
        <dbReference type="Proteomes" id="UP001220962"/>
    </source>
</evidence>
<keyword evidence="4 6" id="KW-0326">Glycosidase</keyword>
<dbReference type="RefSeq" id="WP_274359811.1">
    <property type="nucleotide sequence ID" value="NZ_CP118101.1"/>
</dbReference>
<evidence type="ECO:0000256" key="7">
    <source>
        <dbReference type="PROSITE-ProRule" id="PRU10060"/>
    </source>
</evidence>
<comment type="similarity">
    <text evidence="1 6 8">Belongs to the glycosyl hydrolase 9 (cellulase E) family.</text>
</comment>
<dbReference type="PROSITE" id="PS00698">
    <property type="entry name" value="GH9_3"/>
    <property type="match status" value="1"/>
</dbReference>
<dbReference type="EMBL" id="CP118101">
    <property type="protein sequence ID" value="WDH84644.1"/>
    <property type="molecule type" value="Genomic_DNA"/>
</dbReference>
<dbReference type="Pfam" id="PF00759">
    <property type="entry name" value="Glyco_hydro_9"/>
    <property type="match status" value="1"/>
</dbReference>
<dbReference type="GO" id="GO:0008810">
    <property type="term" value="F:cellulase activity"/>
    <property type="evidence" value="ECO:0007669"/>
    <property type="project" value="UniProtKB-EC"/>
</dbReference>
<feature type="domain" description="Glycoside hydrolase family 9" evidence="9">
    <location>
        <begin position="95"/>
        <end position="534"/>
    </location>
</feature>
<evidence type="ECO:0000256" key="5">
    <source>
        <dbReference type="ARBA" id="ARBA00023326"/>
    </source>
</evidence>
<sequence>MRNSNRKVLVNQIGYPTRGNKLVILRGSSAVFHIRDTVTSEIVYSAQAQDGVEDLCSGDHLFQGDFSSFEEPGQYRNEDEEGNTSAPFMISEQPYAEVHAGLLKAFYYLRCGEDLDEEYAGVWKHKACHTSPGYVHTNPDQRLDGNGGWHDAGDYGKYVVAGAKALADLMLSWELYPEAFDYSVPLPESNGILPDVLHECRVELDFLLKMQDTVTGGSYHKLTTKQFPGLDVMPEEDEDDLVFAPISATATAASCAVMAAAARIYDTYDAEFAGRCLASAKHSWAWLETHPDEPGFKNPPDIYTGEYGDACDLDERYWAATELYFSTGESVYHDAVIRYVQGDFPKCELGWADMGGYGTVRYLLADEQEKDTTLYTDLKGHLMKEADRLLEIAKQDGYGISLMEDDYIWGSNMVVMNRAMLLLLAYKLGGNVEYEQAALGHVHYILGLNVLDLSYVTGFGEHSVMHPHHRPSVGDGVELPVPGMLAGGPNQFLNDDCMRAHLQGKPAAACYIDDEDSYAGNEITIYWNSPAVFVFSHWNYA</sequence>
<keyword evidence="8" id="KW-0136">Cellulose degradation</keyword>
<dbReference type="GO" id="GO:0030245">
    <property type="term" value="P:cellulose catabolic process"/>
    <property type="evidence" value="ECO:0007669"/>
    <property type="project" value="UniProtKB-KW"/>
</dbReference>
<dbReference type="SUPFAM" id="SSF81296">
    <property type="entry name" value="E set domains"/>
    <property type="match status" value="1"/>
</dbReference>
<comment type="catalytic activity">
    <reaction evidence="8">
        <text>Endohydrolysis of (1-&gt;4)-beta-D-glucosidic linkages in cellulose, lichenin and cereal beta-D-glucans.</text>
        <dbReference type="EC" id="3.2.1.4"/>
    </reaction>
</comment>
<organism evidence="11 12">
    <name type="scientific">Paenibacillus urinalis</name>
    <dbReference type="NCBI Taxonomy" id="521520"/>
    <lineage>
        <taxon>Bacteria</taxon>
        <taxon>Bacillati</taxon>
        <taxon>Bacillota</taxon>
        <taxon>Bacilli</taxon>
        <taxon>Bacillales</taxon>
        <taxon>Paenibacillaceae</taxon>
        <taxon>Paenibacillus</taxon>
    </lineage>
</organism>
<keyword evidence="2 6" id="KW-0378">Hydrolase</keyword>
<evidence type="ECO:0000256" key="4">
    <source>
        <dbReference type="ARBA" id="ARBA00023295"/>
    </source>
</evidence>
<evidence type="ECO:0000259" key="10">
    <source>
        <dbReference type="Pfam" id="PF02927"/>
    </source>
</evidence>
<dbReference type="Gene3D" id="1.50.10.10">
    <property type="match status" value="1"/>
</dbReference>
<gene>
    <name evidence="11" type="ORF">PUW23_10705</name>
</gene>
<feature type="domain" description="Cellulase Ig-like" evidence="10">
    <location>
        <begin position="5"/>
        <end position="76"/>
    </location>
</feature>
<dbReference type="InterPro" id="IPR014756">
    <property type="entry name" value="Ig_E-set"/>
</dbReference>